<dbReference type="EMBL" id="DF846904">
    <property type="protein sequence ID" value="GAT51122.1"/>
    <property type="molecule type" value="Genomic_DNA"/>
</dbReference>
<accession>A0ABQ0LJ44</accession>
<feature type="region of interest" description="Disordered" evidence="1">
    <location>
        <begin position="341"/>
        <end position="401"/>
    </location>
</feature>
<evidence type="ECO:0000313" key="2">
    <source>
        <dbReference type="EMBL" id="GAT51122.1"/>
    </source>
</evidence>
<reference evidence="2" key="1">
    <citation type="submission" date="2014-09" db="EMBL/GenBank/DDBJ databases">
        <title>Genome sequence of the luminous mushroom Mycena chlorophos for searching fungal bioluminescence genes.</title>
        <authorList>
            <person name="Tanaka Y."/>
            <person name="Kasuga D."/>
            <person name="Oba Y."/>
            <person name="Hase S."/>
            <person name="Sato K."/>
            <person name="Oba Y."/>
            <person name="Sakakibara Y."/>
        </authorList>
    </citation>
    <scope>NUCLEOTIDE SEQUENCE</scope>
</reference>
<keyword evidence="3" id="KW-1185">Reference proteome</keyword>
<organism evidence="2 3">
    <name type="scientific">Mycena chlorophos</name>
    <name type="common">Agaric fungus</name>
    <name type="synonym">Agaricus chlorophos</name>
    <dbReference type="NCBI Taxonomy" id="658473"/>
    <lineage>
        <taxon>Eukaryota</taxon>
        <taxon>Fungi</taxon>
        <taxon>Dikarya</taxon>
        <taxon>Basidiomycota</taxon>
        <taxon>Agaricomycotina</taxon>
        <taxon>Agaricomycetes</taxon>
        <taxon>Agaricomycetidae</taxon>
        <taxon>Agaricales</taxon>
        <taxon>Marasmiineae</taxon>
        <taxon>Mycenaceae</taxon>
        <taxon>Mycena</taxon>
    </lineage>
</organism>
<evidence type="ECO:0000313" key="3">
    <source>
        <dbReference type="Proteomes" id="UP000815677"/>
    </source>
</evidence>
<dbReference type="Proteomes" id="UP000815677">
    <property type="component" value="Unassembled WGS sequence"/>
</dbReference>
<name>A0ABQ0LJ44_MYCCL</name>
<proteinExistence type="predicted"/>
<gene>
    <name evidence="2" type="ORF">MCHLO_08287</name>
</gene>
<evidence type="ECO:0000256" key="1">
    <source>
        <dbReference type="SAM" id="MobiDB-lite"/>
    </source>
</evidence>
<feature type="compositionally biased region" description="Low complexity" evidence="1">
    <location>
        <begin position="382"/>
        <end position="401"/>
    </location>
</feature>
<protein>
    <submittedName>
        <fullName evidence="2">Uncharacterized protein</fullName>
    </submittedName>
</protein>
<sequence length="401" mass="44585">MNAIDSGQRQPDGLSGIGTVLGCCGRACAWAEPCGGPQRRCAAPSPDASNASGVSPKLLLALPATLLSTDSKPRQDTRSWQSAVRRAGEFIFELTRKITARLSSAFSRRGYDFHCLFVSAYLAAERVSQDPGGGRPDLQSLRDACAWFGRMTIRRFKRNVSEMKQFAARDFEDVMQCVLPVMDGLFVDGGTTSTTPSCRMSASTFSPSMRTQSCICTRRRPYNSCATPSLPSESPCGDWRYRVDDQARKAFQSEHPEEPSHRALPDGIVRVGTTDSVSTQLVCSFFHYLFVSHDEQCEVSHRQPKIWYRTRTNRREVEQQIAANEHRIRVAQETEERMLAAEAGTRAPATDGRETLPEPEDDPLPDVPPRLHHQIGESTRSPWHLGHLPHLPGVPLTDDPF</sequence>